<dbReference type="AlphaFoldDB" id="A0A1S2VH75"/>
<dbReference type="Pfam" id="PF13899">
    <property type="entry name" value="Thioredoxin_7"/>
    <property type="match status" value="1"/>
</dbReference>
<keyword evidence="2" id="KW-1185">Reference proteome</keyword>
<gene>
    <name evidence="1" type="ORF">BLX24_18260</name>
</gene>
<dbReference type="InterPro" id="IPR036249">
    <property type="entry name" value="Thioredoxin-like_sf"/>
</dbReference>
<dbReference type="SUPFAM" id="SSF52833">
    <property type="entry name" value="Thioredoxin-like"/>
    <property type="match status" value="1"/>
</dbReference>
<comment type="caution">
    <text evidence="1">The sequence shown here is derived from an EMBL/GenBank/DDBJ whole genome shotgun (WGS) entry which is preliminary data.</text>
</comment>
<evidence type="ECO:0000313" key="2">
    <source>
        <dbReference type="Proteomes" id="UP000181790"/>
    </source>
</evidence>
<dbReference type="Gene3D" id="3.40.30.10">
    <property type="entry name" value="Glutaredoxin"/>
    <property type="match status" value="1"/>
</dbReference>
<sequence length="380" mass="42856">MKLGGIAFMKEPIDTVFARARKAGKPVFVEIYSPDCHTCQSFMPILASKKVGDVYNQYFVSKKLDLMQKPTQEWLERKKLYIPSIPMFLFFDADGNLLHATMTNNGPDEINGRAAAALDPRYRSQQYPDRFAAGERGADFLIEYGLFTKIIKDTTANSRVMEEYAKQQPATEYANGTNWLVLQKVIMDYTNPIAQYLINNQAAYKQYGEGTAREVAENLLLSSLYSPQAARFAPEKIQQIREQLVKIGVDPKIANARTLMQEINAYIYHNKTNMAAARMDKHVNEFPLSAPEFLYVAHFFNANSKDGSDAPSTIKWLEKALALPKLEPAQKADLYFELADAYKRANQTQEALKAANSSLAVAQSAKLNTKKYADQVDKLK</sequence>
<reference evidence="1 2" key="1">
    <citation type="submission" date="2016-10" db="EMBL/GenBank/DDBJ databases">
        <title>Arsenicibacter rosenii gen. nov., sp. nov., an efficient arsenic-methylating bacterium isolated from an arsenic-contaminated paddy soil.</title>
        <authorList>
            <person name="Huang K."/>
        </authorList>
    </citation>
    <scope>NUCLEOTIDE SEQUENCE [LARGE SCALE GENOMIC DNA]</scope>
    <source>
        <strain evidence="1 2">SM-1</strain>
    </source>
</reference>
<dbReference type="EMBL" id="MORL01000010">
    <property type="protein sequence ID" value="OIN57770.1"/>
    <property type="molecule type" value="Genomic_DNA"/>
</dbReference>
<accession>A0A1S2VH75</accession>
<proteinExistence type="predicted"/>
<dbReference type="Proteomes" id="UP000181790">
    <property type="component" value="Unassembled WGS sequence"/>
</dbReference>
<evidence type="ECO:0000313" key="1">
    <source>
        <dbReference type="EMBL" id="OIN57770.1"/>
    </source>
</evidence>
<protein>
    <submittedName>
        <fullName evidence="1">Thioredoxin family protein</fullName>
    </submittedName>
</protein>
<organism evidence="1 2">
    <name type="scientific">Arsenicibacter rosenii</name>
    <dbReference type="NCBI Taxonomy" id="1750698"/>
    <lineage>
        <taxon>Bacteria</taxon>
        <taxon>Pseudomonadati</taxon>
        <taxon>Bacteroidota</taxon>
        <taxon>Cytophagia</taxon>
        <taxon>Cytophagales</taxon>
        <taxon>Spirosomataceae</taxon>
        <taxon>Arsenicibacter</taxon>
    </lineage>
</organism>
<name>A0A1S2VH75_9BACT</name>